<reference evidence="1 2" key="1">
    <citation type="submission" date="2015-08" db="EMBL/GenBank/DDBJ databases">
        <title>Next Generation Sequencing and Analysis of the Genome of Puccinia sorghi L Schw, the Causal Agent of Maize Common Rust.</title>
        <authorList>
            <person name="Rochi L."/>
            <person name="Burguener G."/>
            <person name="Darino M."/>
            <person name="Turjanski A."/>
            <person name="Kreff E."/>
            <person name="Dieguez M.J."/>
            <person name="Sacco F."/>
        </authorList>
    </citation>
    <scope>NUCLEOTIDE SEQUENCE [LARGE SCALE GENOMIC DNA]</scope>
    <source>
        <strain evidence="1 2">RO10H11247</strain>
    </source>
</reference>
<dbReference type="VEuPathDB" id="FungiDB:VP01_1266g7"/>
<dbReference type="EMBL" id="LAVV01002965">
    <property type="protein sequence ID" value="KNZ62472.1"/>
    <property type="molecule type" value="Genomic_DNA"/>
</dbReference>
<keyword evidence="2" id="KW-1185">Reference proteome</keyword>
<dbReference type="PANTHER" id="PTHR47501:SF5">
    <property type="entry name" value="HAT C-TERMINAL DIMERISATION DOMAIN-CONTAINING PROTEIN"/>
    <property type="match status" value="1"/>
</dbReference>
<gene>
    <name evidence="1" type="ORF">VP01_1266g7</name>
</gene>
<dbReference type="PANTHER" id="PTHR47501">
    <property type="entry name" value="TRANSPOSASE-RELATED"/>
    <property type="match status" value="1"/>
</dbReference>
<sequence>MMDLVKEEGIQLAAPSVNMKSSLEPRYLPLHFIATENFNKKTVNQMMKEFYYCELGATLLKQKWADNSGQKLYLDLQDAILNQLKVCYSNLNLIQNVWTTKGNCFGFIGALVSFINNDWKFKVVKISIIFAHTFLKSEGFLSAKRELLPPQQNLTQSLSARTQSMSHNIASLGFATTIF</sequence>
<dbReference type="Proteomes" id="UP000037035">
    <property type="component" value="Unassembled WGS sequence"/>
</dbReference>
<comment type="caution">
    <text evidence="1">The sequence shown here is derived from an EMBL/GenBank/DDBJ whole genome shotgun (WGS) entry which is preliminary data.</text>
</comment>
<evidence type="ECO:0000313" key="2">
    <source>
        <dbReference type="Proteomes" id="UP000037035"/>
    </source>
</evidence>
<accession>A0A0L6VPD3</accession>
<dbReference type="AlphaFoldDB" id="A0A0L6VPD3"/>
<evidence type="ECO:0000313" key="1">
    <source>
        <dbReference type="EMBL" id="KNZ62472.1"/>
    </source>
</evidence>
<protein>
    <submittedName>
        <fullName evidence="1">Uncharacterized protein</fullName>
    </submittedName>
</protein>
<organism evidence="1 2">
    <name type="scientific">Puccinia sorghi</name>
    <dbReference type="NCBI Taxonomy" id="27349"/>
    <lineage>
        <taxon>Eukaryota</taxon>
        <taxon>Fungi</taxon>
        <taxon>Dikarya</taxon>
        <taxon>Basidiomycota</taxon>
        <taxon>Pucciniomycotina</taxon>
        <taxon>Pucciniomycetes</taxon>
        <taxon>Pucciniales</taxon>
        <taxon>Pucciniaceae</taxon>
        <taxon>Puccinia</taxon>
    </lineage>
</organism>
<proteinExistence type="predicted"/>
<name>A0A0L6VPD3_9BASI</name>